<dbReference type="Proteomes" id="UP000245207">
    <property type="component" value="Unassembled WGS sequence"/>
</dbReference>
<proteinExistence type="predicted"/>
<dbReference type="OrthoDB" id="67155at2759"/>
<dbReference type="AlphaFoldDB" id="A0A2U1KF13"/>
<accession>A0A2U1KF13</accession>
<evidence type="ECO:0000313" key="2">
    <source>
        <dbReference type="Proteomes" id="UP000245207"/>
    </source>
</evidence>
<sequence length="59" mass="6840">MWKKGSYARICMNVTPLQASLQTGCFDEVLKSTRAQLEEELLMDDVLRIEDMPSFHLLH</sequence>
<dbReference type="STRING" id="35608.A0A2U1KF13"/>
<protein>
    <submittedName>
        <fullName evidence="1">ELMO domain-containing protein</fullName>
    </submittedName>
</protein>
<comment type="caution">
    <text evidence="1">The sequence shown here is derived from an EMBL/GenBank/DDBJ whole genome shotgun (WGS) entry which is preliminary data.</text>
</comment>
<reference evidence="1 2" key="1">
    <citation type="journal article" date="2018" name="Mol. Plant">
        <title>The genome of Artemisia annua provides insight into the evolution of Asteraceae family and artemisinin biosynthesis.</title>
        <authorList>
            <person name="Shen Q."/>
            <person name="Zhang L."/>
            <person name="Liao Z."/>
            <person name="Wang S."/>
            <person name="Yan T."/>
            <person name="Shi P."/>
            <person name="Liu M."/>
            <person name="Fu X."/>
            <person name="Pan Q."/>
            <person name="Wang Y."/>
            <person name="Lv Z."/>
            <person name="Lu X."/>
            <person name="Zhang F."/>
            <person name="Jiang W."/>
            <person name="Ma Y."/>
            <person name="Chen M."/>
            <person name="Hao X."/>
            <person name="Li L."/>
            <person name="Tang Y."/>
            <person name="Lv G."/>
            <person name="Zhou Y."/>
            <person name="Sun X."/>
            <person name="Brodelius P.E."/>
            <person name="Rose J.K.C."/>
            <person name="Tang K."/>
        </authorList>
    </citation>
    <scope>NUCLEOTIDE SEQUENCE [LARGE SCALE GENOMIC DNA]</scope>
    <source>
        <strain evidence="2">cv. Huhao1</strain>
        <tissue evidence="1">Leaf</tissue>
    </source>
</reference>
<name>A0A2U1KF13_ARTAN</name>
<gene>
    <name evidence="1" type="ORF">CTI12_AA611850</name>
</gene>
<evidence type="ECO:0000313" key="1">
    <source>
        <dbReference type="EMBL" id="PWA35193.1"/>
    </source>
</evidence>
<organism evidence="1 2">
    <name type="scientific">Artemisia annua</name>
    <name type="common">Sweet wormwood</name>
    <dbReference type="NCBI Taxonomy" id="35608"/>
    <lineage>
        <taxon>Eukaryota</taxon>
        <taxon>Viridiplantae</taxon>
        <taxon>Streptophyta</taxon>
        <taxon>Embryophyta</taxon>
        <taxon>Tracheophyta</taxon>
        <taxon>Spermatophyta</taxon>
        <taxon>Magnoliopsida</taxon>
        <taxon>eudicotyledons</taxon>
        <taxon>Gunneridae</taxon>
        <taxon>Pentapetalae</taxon>
        <taxon>asterids</taxon>
        <taxon>campanulids</taxon>
        <taxon>Asterales</taxon>
        <taxon>Asteraceae</taxon>
        <taxon>Asteroideae</taxon>
        <taxon>Anthemideae</taxon>
        <taxon>Artemisiinae</taxon>
        <taxon>Artemisia</taxon>
    </lineage>
</organism>
<keyword evidence="2" id="KW-1185">Reference proteome</keyword>
<dbReference type="EMBL" id="PKPP01020490">
    <property type="protein sequence ID" value="PWA35193.1"/>
    <property type="molecule type" value="Genomic_DNA"/>
</dbReference>